<sequence>MGFILLINLVICIVKSTNGEPTYRTSYITESTGSECQTLQLDEPWTSPTVFSCYLACKQKFPGTCQSVTYNPDTLSCTPGSTAFGPIETLPSTIPDANSTDAIYFLNQPVPACNASLGFAVYDVCGTSACLHLSAVSLNYADAVQACADMGATLFVADSDARFSLFWEVSLNVLNQDTWLGLTDIAKEGQFVWDNGNLLSTWQGTYLWAPGVWGDGEDCAEAKHAGWPGIFGLNDVECWKSKYFICEPIGA</sequence>
<dbReference type="SMART" id="SM00034">
    <property type="entry name" value="CLECT"/>
    <property type="match status" value="1"/>
</dbReference>
<feature type="chain" id="PRO_5018640987" description="C-type lectin domain-containing protein" evidence="1">
    <location>
        <begin position="20"/>
        <end position="251"/>
    </location>
</feature>
<feature type="domain" description="C-type lectin" evidence="2">
    <location>
        <begin position="126"/>
        <end position="247"/>
    </location>
</feature>
<organism evidence="3 4">
    <name type="scientific">Elysia chlorotica</name>
    <name type="common">Eastern emerald elysia</name>
    <name type="synonym">Sea slug</name>
    <dbReference type="NCBI Taxonomy" id="188477"/>
    <lineage>
        <taxon>Eukaryota</taxon>
        <taxon>Metazoa</taxon>
        <taxon>Spiralia</taxon>
        <taxon>Lophotrochozoa</taxon>
        <taxon>Mollusca</taxon>
        <taxon>Gastropoda</taxon>
        <taxon>Heterobranchia</taxon>
        <taxon>Euthyneura</taxon>
        <taxon>Panpulmonata</taxon>
        <taxon>Sacoglossa</taxon>
        <taxon>Placobranchoidea</taxon>
        <taxon>Plakobranchidae</taxon>
        <taxon>Elysia</taxon>
    </lineage>
</organism>
<evidence type="ECO:0000313" key="3">
    <source>
        <dbReference type="EMBL" id="RUS73161.1"/>
    </source>
</evidence>
<proteinExistence type="predicted"/>
<dbReference type="Gene3D" id="3.10.100.10">
    <property type="entry name" value="Mannose-Binding Protein A, subunit A"/>
    <property type="match status" value="1"/>
</dbReference>
<dbReference type="InterPro" id="IPR016186">
    <property type="entry name" value="C-type_lectin-like/link_sf"/>
</dbReference>
<gene>
    <name evidence="3" type="ORF">EGW08_019083</name>
</gene>
<comment type="caution">
    <text evidence="3">The sequence shown here is derived from an EMBL/GenBank/DDBJ whole genome shotgun (WGS) entry which is preliminary data.</text>
</comment>
<dbReference type="SUPFAM" id="SSF56436">
    <property type="entry name" value="C-type lectin-like"/>
    <property type="match status" value="1"/>
</dbReference>
<dbReference type="InterPro" id="IPR001304">
    <property type="entry name" value="C-type_lectin-like"/>
</dbReference>
<evidence type="ECO:0000259" key="2">
    <source>
        <dbReference type="PROSITE" id="PS50041"/>
    </source>
</evidence>
<reference evidence="3 4" key="1">
    <citation type="submission" date="2019-01" db="EMBL/GenBank/DDBJ databases">
        <title>A draft genome assembly of the solar-powered sea slug Elysia chlorotica.</title>
        <authorList>
            <person name="Cai H."/>
            <person name="Li Q."/>
            <person name="Fang X."/>
            <person name="Li J."/>
            <person name="Curtis N.E."/>
            <person name="Altenburger A."/>
            <person name="Shibata T."/>
            <person name="Feng M."/>
            <person name="Maeda T."/>
            <person name="Schwartz J.A."/>
            <person name="Shigenobu S."/>
            <person name="Lundholm N."/>
            <person name="Nishiyama T."/>
            <person name="Yang H."/>
            <person name="Hasebe M."/>
            <person name="Li S."/>
            <person name="Pierce S.K."/>
            <person name="Wang J."/>
        </authorList>
    </citation>
    <scope>NUCLEOTIDE SEQUENCE [LARGE SCALE GENOMIC DNA]</scope>
    <source>
        <strain evidence="3">EC2010</strain>
        <tissue evidence="3">Whole organism of an adult</tissue>
    </source>
</reference>
<dbReference type="AlphaFoldDB" id="A0A3S1AVA5"/>
<dbReference type="InterPro" id="IPR016187">
    <property type="entry name" value="CTDL_fold"/>
</dbReference>
<dbReference type="PANTHER" id="PTHR22801">
    <property type="entry name" value="LITHOSTATHINE"/>
    <property type="match status" value="1"/>
</dbReference>
<keyword evidence="1" id="KW-0732">Signal</keyword>
<evidence type="ECO:0000313" key="4">
    <source>
        <dbReference type="Proteomes" id="UP000271974"/>
    </source>
</evidence>
<dbReference type="Pfam" id="PF00059">
    <property type="entry name" value="Lectin_C"/>
    <property type="match status" value="1"/>
</dbReference>
<feature type="signal peptide" evidence="1">
    <location>
        <begin position="1"/>
        <end position="19"/>
    </location>
</feature>
<dbReference type="EMBL" id="RQTK01000971">
    <property type="protein sequence ID" value="RUS73161.1"/>
    <property type="molecule type" value="Genomic_DNA"/>
</dbReference>
<name>A0A3S1AVA5_ELYCH</name>
<evidence type="ECO:0000256" key="1">
    <source>
        <dbReference type="SAM" id="SignalP"/>
    </source>
</evidence>
<accession>A0A3S1AVA5</accession>
<keyword evidence="4" id="KW-1185">Reference proteome</keyword>
<dbReference type="CDD" id="cd00037">
    <property type="entry name" value="CLECT"/>
    <property type="match status" value="1"/>
</dbReference>
<dbReference type="InterPro" id="IPR050801">
    <property type="entry name" value="Ca-Dep_Lectins_ImmuneDev"/>
</dbReference>
<dbReference type="PANTHER" id="PTHR22801:SF63">
    <property type="entry name" value="C-TYPE LECTIN DOMAIN-CONTAINING PROTEIN"/>
    <property type="match status" value="1"/>
</dbReference>
<dbReference type="Proteomes" id="UP000271974">
    <property type="component" value="Unassembled WGS sequence"/>
</dbReference>
<protein>
    <recommendedName>
        <fullName evidence="2">C-type lectin domain-containing protein</fullName>
    </recommendedName>
</protein>
<dbReference type="PROSITE" id="PS50041">
    <property type="entry name" value="C_TYPE_LECTIN_2"/>
    <property type="match status" value="1"/>
</dbReference>
<dbReference type="OrthoDB" id="6068836at2759"/>